<evidence type="ECO:0000313" key="2">
    <source>
        <dbReference type="Proteomes" id="UP000501058"/>
    </source>
</evidence>
<dbReference type="RefSeq" id="WP_166233874.1">
    <property type="nucleotide sequence ID" value="NZ_CP049865.1"/>
</dbReference>
<gene>
    <name evidence="1" type="ORF">G7070_11600</name>
</gene>
<dbReference type="Proteomes" id="UP000501058">
    <property type="component" value="Chromosome"/>
</dbReference>
<protein>
    <submittedName>
        <fullName evidence="1">Uncharacterized protein</fullName>
    </submittedName>
</protein>
<sequence length="126" mass="13933">MSDATTDLIGAIAAALAEDTAEEGWDAFALVLVFGDGYRSTHGYAYPADGSITPVSVDWDDIEEPLHTYLGGYLKPGDLLPATMLVQFDRTSGQYEVTFEDKDEDRWHAGPSNFQELREQLRPNFA</sequence>
<keyword evidence="2" id="KW-1185">Reference proteome</keyword>
<dbReference type="AlphaFoldDB" id="A0A6G7Y7V8"/>
<reference evidence="1 2" key="1">
    <citation type="submission" date="2020-03" db="EMBL/GenBank/DDBJ databases">
        <title>Propioniciclava sp. nov., isolated from Hydrophilus acuminatus.</title>
        <authorList>
            <person name="Hyun D.-W."/>
            <person name="Bae J.-W."/>
        </authorList>
    </citation>
    <scope>NUCLEOTIDE SEQUENCE [LARGE SCALE GENOMIC DNA]</scope>
    <source>
        <strain evidence="1 2">HDW11</strain>
    </source>
</reference>
<evidence type="ECO:0000313" key="1">
    <source>
        <dbReference type="EMBL" id="QIK72799.1"/>
    </source>
</evidence>
<name>A0A6G7Y7V8_9ACTN</name>
<dbReference type="KEGG" id="prv:G7070_11600"/>
<dbReference type="EMBL" id="CP049865">
    <property type="protein sequence ID" value="QIK72799.1"/>
    <property type="molecule type" value="Genomic_DNA"/>
</dbReference>
<proteinExistence type="predicted"/>
<accession>A0A6G7Y7V8</accession>
<organism evidence="1 2">
    <name type="scientific">Propioniciclava coleopterorum</name>
    <dbReference type="NCBI Taxonomy" id="2714937"/>
    <lineage>
        <taxon>Bacteria</taxon>
        <taxon>Bacillati</taxon>
        <taxon>Actinomycetota</taxon>
        <taxon>Actinomycetes</taxon>
        <taxon>Propionibacteriales</taxon>
        <taxon>Propionibacteriaceae</taxon>
        <taxon>Propioniciclava</taxon>
    </lineage>
</organism>